<comment type="caution">
    <text evidence="1">The sequence shown here is derived from an EMBL/GenBank/DDBJ whole genome shotgun (WGS) entry which is preliminary data.</text>
</comment>
<organism evidence="1 2">
    <name type="scientific">Desmonostoc muscorum LEGE 12446</name>
    <dbReference type="NCBI Taxonomy" id="1828758"/>
    <lineage>
        <taxon>Bacteria</taxon>
        <taxon>Bacillati</taxon>
        <taxon>Cyanobacteriota</taxon>
        <taxon>Cyanophyceae</taxon>
        <taxon>Nostocales</taxon>
        <taxon>Nostocaceae</taxon>
        <taxon>Desmonostoc</taxon>
    </lineage>
</organism>
<dbReference type="AlphaFoldDB" id="A0A8J6ZYQ4"/>
<protein>
    <submittedName>
        <fullName evidence="1">Uncharacterized protein</fullName>
    </submittedName>
</protein>
<evidence type="ECO:0000313" key="1">
    <source>
        <dbReference type="EMBL" id="MBE9022616.1"/>
    </source>
</evidence>
<accession>A0A8J6ZYQ4</accession>
<name>A0A8J6ZYQ4_DESMC</name>
<gene>
    <name evidence="1" type="ORF">IQ276_09305</name>
</gene>
<proteinExistence type="predicted"/>
<dbReference type="Proteomes" id="UP000622533">
    <property type="component" value="Unassembled WGS sequence"/>
</dbReference>
<reference evidence="1" key="1">
    <citation type="submission" date="2020-10" db="EMBL/GenBank/DDBJ databases">
        <authorList>
            <person name="Castelo-Branco R."/>
            <person name="Eusebio N."/>
            <person name="Adriana R."/>
            <person name="Vieira A."/>
            <person name="Brugerolle De Fraissinette N."/>
            <person name="Rezende De Castro R."/>
            <person name="Schneider M.P."/>
            <person name="Vasconcelos V."/>
            <person name="Leao P.N."/>
        </authorList>
    </citation>
    <scope>NUCLEOTIDE SEQUENCE</scope>
    <source>
        <strain evidence="1">LEGE 12446</strain>
    </source>
</reference>
<dbReference type="EMBL" id="JADEXS010000091">
    <property type="protein sequence ID" value="MBE9022616.1"/>
    <property type="molecule type" value="Genomic_DNA"/>
</dbReference>
<keyword evidence="2" id="KW-1185">Reference proteome</keyword>
<evidence type="ECO:0000313" key="2">
    <source>
        <dbReference type="Proteomes" id="UP000622533"/>
    </source>
</evidence>
<dbReference type="RefSeq" id="WP_193915402.1">
    <property type="nucleotide sequence ID" value="NZ_JADEXS020000001.1"/>
</dbReference>
<sequence>MLKPLLLSGWFRAQPFLNYVVVVILIAPLLGASGHSDSVKSEVVKQTSITEESDPVSKEIALVGEPEIVETLTVDQINSLKEEFDSVPTQSSAIQEPQVLPEDKFESLDQADSSLSSSDLNVPDPLAAVELAPLTDVPVSQLNLVQKLKAANIKSLKEEKNSFSREKPFTESLAAAQIAPVLGESQPSITTEIPTTEPIDESQAEQIDPIGSPHPIPWKWITATQEAIGSNGGSGVRHYRSVPVVSPDGKYAVYSRVQLEVKPQMYNSRVTSVLFVQDMQTKKLWVMASTTPVSDPLLKTKAVKAASSEETDTSGQIGVLVPVSWSEKGDRFLARKFEGIFNTGDSTDSAVIWDRQNNHANIVAPANQENEDEKIAVLLGWSKSQPDHVLFRAGELGEENWPLVKVANDGNTVTTTDDDQPITFGKQVTEIWAGPQVAYR</sequence>